<protein>
    <recommendedName>
        <fullName evidence="6">Calcineurin-like phosphoesterase domain-containing protein</fullName>
    </recommendedName>
</protein>
<evidence type="ECO:0000256" key="1">
    <source>
        <dbReference type="ARBA" id="ARBA00004141"/>
    </source>
</evidence>
<dbReference type="PANTHER" id="PTHR13315">
    <property type="entry name" value="METALLO PHOSPHOESTERASE RELATED"/>
    <property type="match status" value="1"/>
</dbReference>
<evidence type="ECO:0000259" key="6">
    <source>
        <dbReference type="Pfam" id="PF00149"/>
    </source>
</evidence>
<feature type="transmembrane region" description="Helical" evidence="5">
    <location>
        <begin position="285"/>
        <end position="308"/>
    </location>
</feature>
<dbReference type="InterPro" id="IPR033308">
    <property type="entry name" value="PGAP5/Cdc1/Ted1"/>
</dbReference>
<dbReference type="AlphaFoldDB" id="A0A8H7BYT5"/>
<evidence type="ECO:0000313" key="8">
    <source>
        <dbReference type="Proteomes" id="UP000605846"/>
    </source>
</evidence>
<comment type="caution">
    <text evidence="7">The sequence shown here is derived from an EMBL/GenBank/DDBJ whole genome shotgun (WGS) entry which is preliminary data.</text>
</comment>
<dbReference type="Pfam" id="PF00149">
    <property type="entry name" value="Metallophos"/>
    <property type="match status" value="1"/>
</dbReference>
<feature type="transmembrane region" description="Helical" evidence="5">
    <location>
        <begin position="348"/>
        <end position="365"/>
    </location>
</feature>
<feature type="domain" description="Calcineurin-like phosphoesterase" evidence="6">
    <location>
        <begin position="16"/>
        <end position="233"/>
    </location>
</feature>
<reference evidence="7" key="1">
    <citation type="submission" date="2020-01" db="EMBL/GenBank/DDBJ databases">
        <title>Genome Sequencing of Three Apophysomyces-Like Fungal Strains Confirms a Novel Fungal Genus in the Mucoromycota with divergent Burkholderia-like Endosymbiotic Bacteria.</title>
        <authorList>
            <person name="Stajich J.E."/>
            <person name="Macias A.M."/>
            <person name="Carter-House D."/>
            <person name="Lovett B."/>
            <person name="Kasson L.R."/>
            <person name="Berry K."/>
            <person name="Grigoriev I."/>
            <person name="Chang Y."/>
            <person name="Spatafora J."/>
            <person name="Kasson M.T."/>
        </authorList>
    </citation>
    <scope>NUCLEOTIDE SEQUENCE</scope>
    <source>
        <strain evidence="7">NRRL A-21654</strain>
    </source>
</reference>
<comment type="subcellular location">
    <subcellularLocation>
        <location evidence="1">Membrane</location>
        <topology evidence="1">Multi-pass membrane protein</topology>
    </subcellularLocation>
</comment>
<proteinExistence type="predicted"/>
<sequence>MERNSEGTMNKLMLIADPQITDAYSYKRTGILQYLTEFYSDLYMHRNYHHLLRQLEPQAIIIMGDLMDGGREWEDPEWYQELSRFKKLFDTTIPVHYMVGNHDIGFGDGIKPSVSRRFTSAFGPTNYLINTTNYTLVVVDTVSLSASNPELRQEVHSFLNQPLPDTPRILMTHVPLYREDTADCGPSRQTRKKGGIRQGVGYQYQNLMTKELSQQLLEQIKPVAVFSGDDHDYCLVRHTYGKEEEAIEITVPTFSMAQGVQYPAVLLLDTSEDLTTKLCWLPDQISIFIGYGFLFGLTLTILTGKHVYRWFRIQKSLSKQSLEELSVLKRSRQHRSLRRISLSWLKDIRDIAIVSMLLYVFCLIFI</sequence>
<dbReference type="PANTHER" id="PTHR13315:SF4">
    <property type="entry name" value="METALLOPHOSPHOESTERASE, ISOFORM E"/>
    <property type="match status" value="1"/>
</dbReference>
<evidence type="ECO:0000256" key="4">
    <source>
        <dbReference type="ARBA" id="ARBA00023136"/>
    </source>
</evidence>
<dbReference type="GO" id="GO:0005783">
    <property type="term" value="C:endoplasmic reticulum"/>
    <property type="evidence" value="ECO:0007669"/>
    <property type="project" value="TreeGrafter"/>
</dbReference>
<dbReference type="Proteomes" id="UP000605846">
    <property type="component" value="Unassembled WGS sequence"/>
</dbReference>
<evidence type="ECO:0000256" key="3">
    <source>
        <dbReference type="ARBA" id="ARBA00022989"/>
    </source>
</evidence>
<dbReference type="InterPro" id="IPR004843">
    <property type="entry name" value="Calcineurin-like_PHP"/>
</dbReference>
<keyword evidence="2 5" id="KW-0812">Transmembrane</keyword>
<evidence type="ECO:0000256" key="2">
    <source>
        <dbReference type="ARBA" id="ARBA00022692"/>
    </source>
</evidence>
<keyword evidence="4 5" id="KW-0472">Membrane</keyword>
<dbReference type="EMBL" id="JABAYA010000007">
    <property type="protein sequence ID" value="KAF7731761.1"/>
    <property type="molecule type" value="Genomic_DNA"/>
</dbReference>
<evidence type="ECO:0000256" key="5">
    <source>
        <dbReference type="SAM" id="Phobius"/>
    </source>
</evidence>
<gene>
    <name evidence="7" type="ORF">EC973_008275</name>
</gene>
<dbReference type="OrthoDB" id="5977743at2759"/>
<dbReference type="SUPFAM" id="SSF56300">
    <property type="entry name" value="Metallo-dependent phosphatases"/>
    <property type="match status" value="1"/>
</dbReference>
<keyword evidence="3 5" id="KW-1133">Transmembrane helix</keyword>
<dbReference type="InterPro" id="IPR029052">
    <property type="entry name" value="Metallo-depent_PP-like"/>
</dbReference>
<evidence type="ECO:0000313" key="7">
    <source>
        <dbReference type="EMBL" id="KAF7731761.1"/>
    </source>
</evidence>
<name>A0A8H7BYT5_9FUNG</name>
<dbReference type="GO" id="GO:0016787">
    <property type="term" value="F:hydrolase activity"/>
    <property type="evidence" value="ECO:0007669"/>
    <property type="project" value="InterPro"/>
</dbReference>
<keyword evidence="8" id="KW-1185">Reference proteome</keyword>
<dbReference type="GO" id="GO:0016020">
    <property type="term" value="C:membrane"/>
    <property type="evidence" value="ECO:0007669"/>
    <property type="project" value="UniProtKB-SubCell"/>
</dbReference>
<accession>A0A8H7BYT5</accession>
<dbReference type="Gene3D" id="3.60.21.10">
    <property type="match status" value="1"/>
</dbReference>
<organism evidence="7 8">
    <name type="scientific">Apophysomyces ossiformis</name>
    <dbReference type="NCBI Taxonomy" id="679940"/>
    <lineage>
        <taxon>Eukaryota</taxon>
        <taxon>Fungi</taxon>
        <taxon>Fungi incertae sedis</taxon>
        <taxon>Mucoromycota</taxon>
        <taxon>Mucoromycotina</taxon>
        <taxon>Mucoromycetes</taxon>
        <taxon>Mucorales</taxon>
        <taxon>Mucorineae</taxon>
        <taxon>Mucoraceae</taxon>
        <taxon>Apophysomyces</taxon>
    </lineage>
</organism>
<dbReference type="GO" id="GO:0006506">
    <property type="term" value="P:GPI anchor biosynthetic process"/>
    <property type="evidence" value="ECO:0007669"/>
    <property type="project" value="InterPro"/>
</dbReference>